<dbReference type="PROSITE" id="PS50110">
    <property type="entry name" value="RESPONSE_REGULATORY"/>
    <property type="match status" value="3"/>
</dbReference>
<dbReference type="CDD" id="cd00082">
    <property type="entry name" value="HisKA"/>
    <property type="match status" value="1"/>
</dbReference>
<dbReference type="OrthoDB" id="9796305at2"/>
<dbReference type="InterPro" id="IPR003661">
    <property type="entry name" value="HisK_dim/P_dom"/>
</dbReference>
<evidence type="ECO:0000313" key="18">
    <source>
        <dbReference type="Proteomes" id="UP000269265"/>
    </source>
</evidence>
<dbReference type="Gene3D" id="3.30.450.40">
    <property type="match status" value="1"/>
</dbReference>
<feature type="domain" description="Response regulatory" evidence="16">
    <location>
        <begin position="1022"/>
        <end position="1144"/>
    </location>
</feature>
<evidence type="ECO:0000256" key="5">
    <source>
        <dbReference type="ARBA" id="ARBA00022729"/>
    </source>
</evidence>
<dbReference type="SMART" id="SM00387">
    <property type="entry name" value="HATPase_c"/>
    <property type="match status" value="1"/>
</dbReference>
<evidence type="ECO:0000256" key="10">
    <source>
        <dbReference type="ARBA" id="ARBA00070152"/>
    </source>
</evidence>
<dbReference type="SMART" id="SM00448">
    <property type="entry name" value="REC"/>
    <property type="match status" value="3"/>
</dbReference>
<organism evidence="17 18">
    <name type="scientific">Aquabacterium soli</name>
    <dbReference type="NCBI Taxonomy" id="2493092"/>
    <lineage>
        <taxon>Bacteria</taxon>
        <taxon>Pseudomonadati</taxon>
        <taxon>Pseudomonadota</taxon>
        <taxon>Betaproteobacteria</taxon>
        <taxon>Burkholderiales</taxon>
        <taxon>Aquabacterium</taxon>
    </lineage>
</organism>
<feature type="compositionally biased region" description="Low complexity" evidence="13">
    <location>
        <begin position="716"/>
        <end position="728"/>
    </location>
</feature>
<feature type="domain" description="Histidine kinase" evidence="15">
    <location>
        <begin position="461"/>
        <end position="681"/>
    </location>
</feature>
<protein>
    <recommendedName>
        <fullName evidence="10">Virulence sensor protein BvgS</fullName>
        <ecNumber evidence="2">2.7.13.3</ecNumber>
    </recommendedName>
</protein>
<gene>
    <name evidence="17" type="ORF">EIP75_03080</name>
</gene>
<dbReference type="InterPro" id="IPR007891">
    <property type="entry name" value="CHASE3"/>
</dbReference>
<dbReference type="CDD" id="cd17546">
    <property type="entry name" value="REC_hyHK_CKI1_RcsC-like"/>
    <property type="match status" value="1"/>
</dbReference>
<keyword evidence="6" id="KW-0418">Kinase</keyword>
<dbReference type="InterPro" id="IPR001789">
    <property type="entry name" value="Sig_transdc_resp-reg_receiver"/>
</dbReference>
<evidence type="ECO:0000256" key="7">
    <source>
        <dbReference type="ARBA" id="ARBA00023012"/>
    </source>
</evidence>
<dbReference type="Pfam" id="PF05227">
    <property type="entry name" value="CHASE3"/>
    <property type="match status" value="1"/>
</dbReference>
<dbReference type="AlphaFoldDB" id="A0A426VGH6"/>
<proteinExistence type="predicted"/>
<evidence type="ECO:0000256" key="13">
    <source>
        <dbReference type="SAM" id="MobiDB-lite"/>
    </source>
</evidence>
<dbReference type="PANTHER" id="PTHR45339:SF1">
    <property type="entry name" value="HYBRID SIGNAL TRANSDUCTION HISTIDINE KINASE J"/>
    <property type="match status" value="1"/>
</dbReference>
<evidence type="ECO:0000256" key="8">
    <source>
        <dbReference type="ARBA" id="ARBA00023026"/>
    </source>
</evidence>
<feature type="modified residue" description="4-aspartylphosphate" evidence="11">
    <location>
        <position position="925"/>
    </location>
</feature>
<dbReference type="InterPro" id="IPR036890">
    <property type="entry name" value="HATPase_C_sf"/>
</dbReference>
<feature type="domain" description="Response regulatory" evidence="16">
    <location>
        <begin position="876"/>
        <end position="992"/>
    </location>
</feature>
<keyword evidence="14" id="KW-0472">Membrane</keyword>
<dbReference type="RefSeq" id="WP_125241930.1">
    <property type="nucleotide sequence ID" value="NZ_RSED01000002.1"/>
</dbReference>
<dbReference type="InterPro" id="IPR029016">
    <property type="entry name" value="GAF-like_dom_sf"/>
</dbReference>
<feature type="domain" description="Response regulatory" evidence="16">
    <location>
        <begin position="754"/>
        <end position="867"/>
    </location>
</feature>
<dbReference type="SUPFAM" id="SSF52172">
    <property type="entry name" value="CheY-like"/>
    <property type="match status" value="3"/>
</dbReference>
<evidence type="ECO:0000256" key="2">
    <source>
        <dbReference type="ARBA" id="ARBA00012438"/>
    </source>
</evidence>
<sequence length="1146" mass="125933">MAAVILKVLAIFLIAFFTYRSLQSSADTAARVNHTMDVMEQLQSLISTMKDAETGQRGYLLTGQEAYLEPYTKARAELPGKLERIRELTSDNPAQQQRLSTLKRFTQEKMDELRETIEMRRQGKTGEALTVVRSDRGKLAMDGIRNVLAEMQMEERTLVAQRQSEWRSAADLTIIVTFAGSGLLLMLVAASAAMTSRDFRARETEAWIRAGQMGLSSQLEGEQRLDVLGDKVLGFLSGYLDAQVGAVYIAEGDGFRRFASHALTPDQRDEVLRPGDGLLGQAATLDRPMHVRKVPEGYLTVGSGVGRGQPAELLIAPASVDGVVYAVVELGFFHPVLAADRELVDRVSESLAVAIRASRDRTRLEELLEETQRQSEELQAQQEELRVNNEELEEQSRVLKESQTQLEAQQAELEQTNSQLSQQANLLENQRDELTQSQSALNERATELERANQYKSEFLANMSHELRTPLNSALILSKLLADNKGGNLTPEQVKFAQTISSAGNDLLTLINDILDLSKIEAGQVEMVNESVPLKRTVEALASTLRPLADQKSLAFQVEIEPGAPERLETDAQRLGQILKNLLSNALKFTDRGQVTMRVRNGDAGHVVFAVQDTGIGIAPQQQEIIFEAFRQADGSTHRKYGGTGLGLSISRDLARLLGGDITVQSTPGQGSLFTLTLPVKGGIDQALAERAANTTASPTMPPARPAPAPRQLDPSAHAAHAAAAAPATALPHRPALGTAVVEDDRDHLEPNTRHILVIEDDVRFAAILRDLAHEMHFQCVVTTSASEGLAAAQSLRPNAILLDINLPDHSGLGVLDQLKRNPLTRHIPVHVASVADYVQEALELGAVGYALKPVKREQLIEAFERLEAKLSQGLKRVLVVEDDPRQLDSIQQLLGSQDVSITGVATAAEALAQLQTTTFDCMVMDLSLPDLSGYELLEKMASQEDVSFPPVIVYTGRSLTRDEEQGLRRFSRSIIIKDVRSPERLLDEVTLFLHQVESSLPPERQRMLREVRDREVALDGRRVLVVEDDVRNIFALSSVLEPKGIAVQIARNGLEALEALAGAGTAGNARIDLVLMDIMMPEMDGLTAMREIRKRAEWKKLPIIALTAKAMKNDQDDCLAAGANDYIAKPLDVEKLLSLVRVWMPK</sequence>
<feature type="compositionally biased region" description="Pro residues" evidence="13">
    <location>
        <begin position="699"/>
        <end position="708"/>
    </location>
</feature>
<keyword evidence="12" id="KW-0175">Coiled coil</keyword>
<dbReference type="EC" id="2.7.13.3" evidence="2"/>
<evidence type="ECO:0000256" key="6">
    <source>
        <dbReference type="ARBA" id="ARBA00022777"/>
    </source>
</evidence>
<keyword evidence="3 11" id="KW-0597">Phosphoprotein</keyword>
<dbReference type="PRINTS" id="PR00344">
    <property type="entry name" value="BCTRLSENSOR"/>
</dbReference>
<dbReference type="InterPro" id="IPR004358">
    <property type="entry name" value="Sig_transdc_His_kin-like_C"/>
</dbReference>
<evidence type="ECO:0000256" key="11">
    <source>
        <dbReference type="PROSITE-ProRule" id="PRU00169"/>
    </source>
</evidence>
<keyword evidence="4" id="KW-0808">Transferase</keyword>
<dbReference type="Gene3D" id="3.40.50.2300">
    <property type="match status" value="3"/>
</dbReference>
<keyword evidence="7" id="KW-0902">Two-component regulatory system</keyword>
<dbReference type="EMBL" id="RSED01000002">
    <property type="protein sequence ID" value="RRS06023.1"/>
    <property type="molecule type" value="Genomic_DNA"/>
</dbReference>
<keyword evidence="14" id="KW-0812">Transmembrane</keyword>
<dbReference type="SUPFAM" id="SSF55874">
    <property type="entry name" value="ATPase domain of HSP90 chaperone/DNA topoisomerase II/histidine kinase"/>
    <property type="match status" value="1"/>
</dbReference>
<evidence type="ECO:0000256" key="3">
    <source>
        <dbReference type="ARBA" id="ARBA00022553"/>
    </source>
</evidence>
<name>A0A426VGH6_9BURK</name>
<keyword evidence="18" id="KW-1185">Reference proteome</keyword>
<dbReference type="FunFam" id="3.30.565.10:FF:000010">
    <property type="entry name" value="Sensor histidine kinase RcsC"/>
    <property type="match status" value="1"/>
</dbReference>
<dbReference type="SMART" id="SM00388">
    <property type="entry name" value="HisKA"/>
    <property type="match status" value="1"/>
</dbReference>
<accession>A0A426VGH6</accession>
<evidence type="ECO:0000256" key="12">
    <source>
        <dbReference type="SAM" id="Coils"/>
    </source>
</evidence>
<dbReference type="InterPro" id="IPR036097">
    <property type="entry name" value="HisK_dim/P_sf"/>
</dbReference>
<keyword evidence="5" id="KW-0732">Signal</keyword>
<feature type="transmembrane region" description="Helical" evidence="14">
    <location>
        <begin position="172"/>
        <end position="193"/>
    </location>
</feature>
<dbReference type="CDD" id="cd19410">
    <property type="entry name" value="HK9-like_sensor"/>
    <property type="match status" value="1"/>
</dbReference>
<evidence type="ECO:0000259" key="15">
    <source>
        <dbReference type="PROSITE" id="PS50109"/>
    </source>
</evidence>
<dbReference type="Gene3D" id="1.10.287.130">
    <property type="match status" value="1"/>
</dbReference>
<evidence type="ECO:0000256" key="1">
    <source>
        <dbReference type="ARBA" id="ARBA00000085"/>
    </source>
</evidence>
<keyword evidence="8" id="KW-0843">Virulence</keyword>
<comment type="catalytic activity">
    <reaction evidence="1">
        <text>ATP + protein L-histidine = ADP + protein N-phospho-L-histidine.</text>
        <dbReference type="EC" id="2.7.13.3"/>
    </reaction>
</comment>
<evidence type="ECO:0000313" key="17">
    <source>
        <dbReference type="EMBL" id="RRS06023.1"/>
    </source>
</evidence>
<dbReference type="Gene3D" id="3.30.565.10">
    <property type="entry name" value="Histidine kinase-like ATPase, C-terminal domain"/>
    <property type="match status" value="1"/>
</dbReference>
<comment type="function">
    <text evidence="9">Member of the two-component regulatory system BvgS/BvgA. Phosphorylates BvgA via a four-step phosphorelay in response to environmental signals.</text>
</comment>
<dbReference type="Pfam" id="PF00072">
    <property type="entry name" value="Response_reg"/>
    <property type="match status" value="3"/>
</dbReference>
<evidence type="ECO:0000256" key="14">
    <source>
        <dbReference type="SAM" id="Phobius"/>
    </source>
</evidence>
<dbReference type="InterPro" id="IPR005467">
    <property type="entry name" value="His_kinase_dom"/>
</dbReference>
<dbReference type="PROSITE" id="PS50109">
    <property type="entry name" value="HIS_KIN"/>
    <property type="match status" value="1"/>
</dbReference>
<dbReference type="InterPro" id="IPR003594">
    <property type="entry name" value="HATPase_dom"/>
</dbReference>
<feature type="region of interest" description="Disordered" evidence="13">
    <location>
        <begin position="693"/>
        <end position="728"/>
    </location>
</feature>
<dbReference type="CDD" id="cd00156">
    <property type="entry name" value="REC"/>
    <property type="match status" value="1"/>
</dbReference>
<dbReference type="PANTHER" id="PTHR45339">
    <property type="entry name" value="HYBRID SIGNAL TRANSDUCTION HISTIDINE KINASE J"/>
    <property type="match status" value="1"/>
</dbReference>
<reference evidence="17 18" key="1">
    <citation type="submission" date="2018-12" db="EMBL/GenBank/DDBJ databases">
        <title>The whole draft genome of Aquabacterium sp. SJQ9.</title>
        <authorList>
            <person name="Sun L."/>
            <person name="Gao X."/>
            <person name="Chen W."/>
            <person name="Huang K."/>
        </authorList>
    </citation>
    <scope>NUCLEOTIDE SEQUENCE [LARGE SCALE GENOMIC DNA]</scope>
    <source>
        <strain evidence="17 18">SJQ9</strain>
    </source>
</reference>
<feature type="modified residue" description="4-aspartylphosphate" evidence="11">
    <location>
        <position position="803"/>
    </location>
</feature>
<dbReference type="GO" id="GO:0000155">
    <property type="term" value="F:phosphorelay sensor kinase activity"/>
    <property type="evidence" value="ECO:0007669"/>
    <property type="project" value="InterPro"/>
</dbReference>
<comment type="caution">
    <text evidence="17">The sequence shown here is derived from an EMBL/GenBank/DDBJ whole genome shotgun (WGS) entry which is preliminary data.</text>
</comment>
<evidence type="ECO:0000259" key="16">
    <source>
        <dbReference type="PROSITE" id="PS50110"/>
    </source>
</evidence>
<evidence type="ECO:0000256" key="9">
    <source>
        <dbReference type="ARBA" id="ARBA00058004"/>
    </source>
</evidence>
<evidence type="ECO:0000256" key="4">
    <source>
        <dbReference type="ARBA" id="ARBA00022679"/>
    </source>
</evidence>
<keyword evidence="14" id="KW-1133">Transmembrane helix</keyword>
<dbReference type="Proteomes" id="UP000269265">
    <property type="component" value="Unassembled WGS sequence"/>
</dbReference>
<dbReference type="SUPFAM" id="SSF47384">
    <property type="entry name" value="Homodimeric domain of signal transducing histidine kinase"/>
    <property type="match status" value="1"/>
</dbReference>
<dbReference type="InterPro" id="IPR011006">
    <property type="entry name" value="CheY-like_superfamily"/>
</dbReference>
<dbReference type="CDD" id="cd16922">
    <property type="entry name" value="HATPase_EvgS-ArcB-TorS-like"/>
    <property type="match status" value="1"/>
</dbReference>
<dbReference type="Pfam" id="PF02518">
    <property type="entry name" value="HATPase_c"/>
    <property type="match status" value="1"/>
</dbReference>
<dbReference type="InterPro" id="IPR003018">
    <property type="entry name" value="GAF"/>
</dbReference>
<feature type="coiled-coil region" evidence="12">
    <location>
        <begin position="354"/>
        <end position="451"/>
    </location>
</feature>
<dbReference type="SUPFAM" id="SSF55781">
    <property type="entry name" value="GAF domain-like"/>
    <property type="match status" value="1"/>
</dbReference>
<dbReference type="Pfam" id="PF13185">
    <property type="entry name" value="GAF_2"/>
    <property type="match status" value="1"/>
</dbReference>
<feature type="modified residue" description="4-aspartylphosphate" evidence="11">
    <location>
        <position position="1077"/>
    </location>
</feature>
<dbReference type="Pfam" id="PF00512">
    <property type="entry name" value="HisKA"/>
    <property type="match status" value="1"/>
</dbReference>